<dbReference type="PROSITE" id="PS51257">
    <property type="entry name" value="PROKAR_LIPOPROTEIN"/>
    <property type="match status" value="1"/>
</dbReference>
<evidence type="ECO:0000313" key="3">
    <source>
        <dbReference type="Proteomes" id="UP000030403"/>
    </source>
</evidence>
<proteinExistence type="predicted"/>
<feature type="region of interest" description="Disordered" evidence="1">
    <location>
        <begin position="194"/>
        <end position="225"/>
    </location>
</feature>
<organism evidence="2 3">
    <name type="scientific">Pontibacillus marinus BH030004 = DSM 16465</name>
    <dbReference type="NCBI Taxonomy" id="1385511"/>
    <lineage>
        <taxon>Bacteria</taxon>
        <taxon>Bacillati</taxon>
        <taxon>Bacillota</taxon>
        <taxon>Bacilli</taxon>
        <taxon>Bacillales</taxon>
        <taxon>Bacillaceae</taxon>
        <taxon>Pontibacillus</taxon>
    </lineage>
</organism>
<sequence>MNKKGGEEALKTKGVLIAILSVLFLTSCSQGFAELDRGMQNTYTFPEEPSKQTLMNRMENRSFQNAEDFVSSTFPLLDKVRGNQSNQEARIYVTQRFGVKELSNIVSEKFKPDRESDYNNGKKVLIYADTFITFKQSEQSSDVTLIEIASDRFVRNNYSPNFFNGLFALWVLDEVLDVDDWGKKRRKACLSGGCYGGYSSEKYRSGSSGSFRGSSGRGGGPSSGK</sequence>
<dbReference type="EMBL" id="AVPF01000055">
    <property type="protein sequence ID" value="KGX84476.1"/>
    <property type="molecule type" value="Genomic_DNA"/>
</dbReference>
<dbReference type="Pfam" id="PF14042">
    <property type="entry name" value="DUF4247"/>
    <property type="match status" value="1"/>
</dbReference>
<gene>
    <name evidence="2" type="ORF">N783_14235</name>
</gene>
<evidence type="ECO:0000313" key="2">
    <source>
        <dbReference type="EMBL" id="KGX84476.1"/>
    </source>
</evidence>
<dbReference type="Proteomes" id="UP000030403">
    <property type="component" value="Unassembled WGS sequence"/>
</dbReference>
<dbReference type="InterPro" id="IPR025341">
    <property type="entry name" value="DUF4247"/>
</dbReference>
<protein>
    <recommendedName>
        <fullName evidence="4">DUF4247 domain-containing protein</fullName>
    </recommendedName>
</protein>
<reference evidence="2 3" key="1">
    <citation type="submission" date="2013-08" db="EMBL/GenBank/DDBJ databases">
        <authorList>
            <person name="Huang J."/>
            <person name="Wang G."/>
        </authorList>
    </citation>
    <scope>NUCLEOTIDE SEQUENCE [LARGE SCALE GENOMIC DNA]</scope>
    <source>
        <strain evidence="2 3">BH030004</strain>
    </source>
</reference>
<feature type="compositionally biased region" description="Gly residues" evidence="1">
    <location>
        <begin position="215"/>
        <end position="225"/>
    </location>
</feature>
<dbReference type="eggNOG" id="COG3266">
    <property type="taxonomic scope" value="Bacteria"/>
</dbReference>
<accession>A0A0A5FUN2</accession>
<evidence type="ECO:0008006" key="4">
    <source>
        <dbReference type="Google" id="ProtNLM"/>
    </source>
</evidence>
<name>A0A0A5FUN2_9BACI</name>
<dbReference type="STRING" id="1385511.GCA_000425225_03805"/>
<keyword evidence="3" id="KW-1185">Reference proteome</keyword>
<feature type="compositionally biased region" description="Low complexity" evidence="1">
    <location>
        <begin position="197"/>
        <end position="214"/>
    </location>
</feature>
<dbReference type="AlphaFoldDB" id="A0A0A5FUN2"/>
<comment type="caution">
    <text evidence="2">The sequence shown here is derived from an EMBL/GenBank/DDBJ whole genome shotgun (WGS) entry which is preliminary data.</text>
</comment>
<evidence type="ECO:0000256" key="1">
    <source>
        <dbReference type="SAM" id="MobiDB-lite"/>
    </source>
</evidence>